<sequence length="277" mass="30217">MKAALLLNPLSGRLSRMEEPRAAIEAAMREAGFTPLPVPDGTLDAQWDTAREAGAEAMFIAGGDGTLRAFVQRLIEARLPCALLPGGTMNRVCLRLGLPEDPVEAARLYRPLPPEGLDVGFVNGEPMLYQSIVGRPARLLRFREMQRAGGSWWPLLVTACRNLFRPPWRDVIVPLAPATRATGLAAVVTMPAPGDGSSLTLQLIQPAGPGGRIRLAWRWFRGRLAEDASVITLFGQRFAVHGRARLLRVSLDGEMRMLVPPLRFRLAPLALAVLPRA</sequence>
<dbReference type="RefSeq" id="WP_301591395.1">
    <property type="nucleotide sequence ID" value="NZ_JAPFQI010000014.1"/>
</dbReference>
<proteinExistence type="predicted"/>
<gene>
    <name evidence="2" type="ORF">OF850_16430</name>
</gene>
<keyword evidence="2" id="KW-0418">Kinase</keyword>
<organism evidence="2 3">
    <name type="scientific">Sabulicella glaciei</name>
    <dbReference type="NCBI Taxonomy" id="2984948"/>
    <lineage>
        <taxon>Bacteria</taxon>
        <taxon>Pseudomonadati</taxon>
        <taxon>Pseudomonadota</taxon>
        <taxon>Alphaproteobacteria</taxon>
        <taxon>Acetobacterales</taxon>
        <taxon>Acetobacteraceae</taxon>
        <taxon>Sabulicella</taxon>
    </lineage>
</organism>
<dbReference type="Gene3D" id="3.40.50.10330">
    <property type="entry name" value="Probable inorganic polyphosphate/atp-NAD kinase, domain 1"/>
    <property type="match status" value="1"/>
</dbReference>
<dbReference type="Pfam" id="PF00781">
    <property type="entry name" value="DAGK_cat"/>
    <property type="match status" value="1"/>
</dbReference>
<dbReference type="GO" id="GO:0016301">
    <property type="term" value="F:kinase activity"/>
    <property type="evidence" value="ECO:0007669"/>
    <property type="project" value="UniProtKB-KW"/>
</dbReference>
<evidence type="ECO:0000313" key="2">
    <source>
        <dbReference type="EMBL" id="MCW8087222.1"/>
    </source>
</evidence>
<reference evidence="2 3" key="1">
    <citation type="submission" date="2022-10" db="EMBL/GenBank/DDBJ databases">
        <title>Roseococcus glaciei nov., sp. nov., isolated from glacier.</title>
        <authorList>
            <person name="Liu Q."/>
            <person name="Xin Y.-H."/>
        </authorList>
    </citation>
    <scope>NUCLEOTIDE SEQUENCE [LARGE SCALE GENOMIC DNA]</scope>
    <source>
        <strain evidence="2 3">MDT2-1-1</strain>
    </source>
</reference>
<dbReference type="InterPro" id="IPR017438">
    <property type="entry name" value="ATP-NAD_kinase_N"/>
</dbReference>
<evidence type="ECO:0000259" key="1">
    <source>
        <dbReference type="PROSITE" id="PS50146"/>
    </source>
</evidence>
<evidence type="ECO:0000313" key="3">
    <source>
        <dbReference type="Proteomes" id="UP001526430"/>
    </source>
</evidence>
<dbReference type="Proteomes" id="UP001526430">
    <property type="component" value="Unassembled WGS sequence"/>
</dbReference>
<protein>
    <submittedName>
        <fullName evidence="2">Diacylglycerol kinase family protein</fullName>
    </submittedName>
</protein>
<keyword evidence="2" id="KW-0808">Transferase</keyword>
<dbReference type="InterPro" id="IPR001206">
    <property type="entry name" value="Diacylglycerol_kinase_cat_dom"/>
</dbReference>
<dbReference type="PROSITE" id="PS50146">
    <property type="entry name" value="DAGK"/>
    <property type="match status" value="1"/>
</dbReference>
<dbReference type="InterPro" id="IPR016064">
    <property type="entry name" value="NAD/diacylglycerol_kinase_sf"/>
</dbReference>
<dbReference type="SUPFAM" id="SSF111331">
    <property type="entry name" value="NAD kinase/diacylglycerol kinase-like"/>
    <property type="match status" value="1"/>
</dbReference>
<accession>A0ABT3NYH9</accession>
<feature type="domain" description="DAGKc" evidence="1">
    <location>
        <begin position="1"/>
        <end position="126"/>
    </location>
</feature>
<keyword evidence="3" id="KW-1185">Reference proteome</keyword>
<name>A0ABT3NYH9_9PROT</name>
<dbReference type="EMBL" id="JAPFQI010000014">
    <property type="protein sequence ID" value="MCW8087222.1"/>
    <property type="molecule type" value="Genomic_DNA"/>
</dbReference>
<comment type="caution">
    <text evidence="2">The sequence shown here is derived from an EMBL/GenBank/DDBJ whole genome shotgun (WGS) entry which is preliminary data.</text>
</comment>